<dbReference type="Pfam" id="PF00891">
    <property type="entry name" value="Methyltransf_2"/>
    <property type="match status" value="1"/>
</dbReference>
<dbReference type="InterPro" id="IPR001077">
    <property type="entry name" value="COMT_C"/>
</dbReference>
<dbReference type="GO" id="GO:0032259">
    <property type="term" value="P:methylation"/>
    <property type="evidence" value="ECO:0007669"/>
    <property type="project" value="UniProtKB-KW"/>
</dbReference>
<dbReference type="OrthoDB" id="2410195at2759"/>
<dbReference type="PANTHER" id="PTHR43712">
    <property type="entry name" value="PUTATIVE (AFU_ORTHOLOGUE AFUA_4G14580)-RELATED"/>
    <property type="match status" value="1"/>
</dbReference>
<feature type="domain" description="O-methyltransferase dimerisation" evidence="5">
    <location>
        <begin position="58"/>
        <end position="119"/>
    </location>
</feature>
<evidence type="ECO:0000256" key="3">
    <source>
        <dbReference type="ARBA" id="ARBA00022691"/>
    </source>
</evidence>
<dbReference type="Proteomes" id="UP000799537">
    <property type="component" value="Unassembled WGS sequence"/>
</dbReference>
<accession>A0A6A6C6N5</accession>
<gene>
    <name evidence="6" type="ORF">M409DRAFT_68979</name>
</gene>
<keyword evidence="7" id="KW-1185">Reference proteome</keyword>
<dbReference type="SUPFAM" id="SSF53335">
    <property type="entry name" value="S-adenosyl-L-methionine-dependent methyltransferases"/>
    <property type="match status" value="1"/>
</dbReference>
<dbReference type="InterPro" id="IPR016461">
    <property type="entry name" value="COMT-like"/>
</dbReference>
<evidence type="ECO:0000259" key="4">
    <source>
        <dbReference type="Pfam" id="PF00891"/>
    </source>
</evidence>
<evidence type="ECO:0000259" key="5">
    <source>
        <dbReference type="Pfam" id="PF08100"/>
    </source>
</evidence>
<reference evidence="6" key="1">
    <citation type="journal article" date="2020" name="Stud. Mycol.">
        <title>101 Dothideomycetes genomes: a test case for predicting lifestyles and emergence of pathogens.</title>
        <authorList>
            <person name="Haridas S."/>
            <person name="Albert R."/>
            <person name="Binder M."/>
            <person name="Bloem J."/>
            <person name="Labutti K."/>
            <person name="Salamov A."/>
            <person name="Andreopoulos B."/>
            <person name="Baker S."/>
            <person name="Barry K."/>
            <person name="Bills G."/>
            <person name="Bluhm B."/>
            <person name="Cannon C."/>
            <person name="Castanera R."/>
            <person name="Culley D."/>
            <person name="Daum C."/>
            <person name="Ezra D."/>
            <person name="Gonzalez J."/>
            <person name="Henrissat B."/>
            <person name="Kuo A."/>
            <person name="Liang C."/>
            <person name="Lipzen A."/>
            <person name="Lutzoni F."/>
            <person name="Magnuson J."/>
            <person name="Mondo S."/>
            <person name="Nolan M."/>
            <person name="Ohm R."/>
            <person name="Pangilinan J."/>
            <person name="Park H.-J."/>
            <person name="Ramirez L."/>
            <person name="Alfaro M."/>
            <person name="Sun H."/>
            <person name="Tritt A."/>
            <person name="Yoshinaga Y."/>
            <person name="Zwiers L.-H."/>
            <person name="Turgeon B."/>
            <person name="Goodwin S."/>
            <person name="Spatafora J."/>
            <person name="Crous P."/>
            <person name="Grigoriev I."/>
        </authorList>
    </citation>
    <scope>NUCLEOTIDE SEQUENCE</scope>
    <source>
        <strain evidence="6">ATCC 36951</strain>
    </source>
</reference>
<organism evidence="6 7">
    <name type="scientific">Zasmidium cellare ATCC 36951</name>
    <dbReference type="NCBI Taxonomy" id="1080233"/>
    <lineage>
        <taxon>Eukaryota</taxon>
        <taxon>Fungi</taxon>
        <taxon>Dikarya</taxon>
        <taxon>Ascomycota</taxon>
        <taxon>Pezizomycotina</taxon>
        <taxon>Dothideomycetes</taxon>
        <taxon>Dothideomycetidae</taxon>
        <taxon>Mycosphaerellales</taxon>
        <taxon>Mycosphaerellaceae</taxon>
        <taxon>Zasmidium</taxon>
    </lineage>
</organism>
<dbReference type="Pfam" id="PF08100">
    <property type="entry name" value="Dimerisation"/>
    <property type="match status" value="1"/>
</dbReference>
<keyword evidence="3" id="KW-0949">S-adenosyl-L-methionine</keyword>
<sequence length="374" mass="41973">MTIESTLTSLTTAVQNAATNISTKTRRQLIDTLRDLQYSLETPLETSQRLCYASNNLSTIRVCIDLKIYNLLAESKKPLRIEQISNHTTASPSLLTRLLRHQASLGHIAHPTPTTYAPNTVTHNLALPTVQAGILMNDALGPGFAALPAFLKDTKYANPQDMHDTPFLRGHESSGRTLFQWMSTHPEHMQFFKAHLSLIEAEPQDFWRYYPIESMSQGLQNEEDVVFVDVAGAMGAQCVALKEACPGLKGRVVLQELEYAVRRAVLPEGVEGMFYYFRRVLKDWPDEKVVEILKNTVSAMGPESHILIDDWVVPETGAPWFVTQADMCMLTMSGGQERSEEQWREVLSRSGLKIESVITYNEAFKMSIVDVVKA</sequence>
<dbReference type="InterPro" id="IPR036388">
    <property type="entry name" value="WH-like_DNA-bd_sf"/>
</dbReference>
<keyword evidence="2" id="KW-0808">Transferase</keyword>
<dbReference type="InterPro" id="IPR029063">
    <property type="entry name" value="SAM-dependent_MTases_sf"/>
</dbReference>
<dbReference type="Gene3D" id="3.40.50.150">
    <property type="entry name" value="Vaccinia Virus protein VP39"/>
    <property type="match status" value="1"/>
</dbReference>
<dbReference type="GeneID" id="54571347"/>
<dbReference type="InterPro" id="IPR036390">
    <property type="entry name" value="WH_DNA-bd_sf"/>
</dbReference>
<evidence type="ECO:0000313" key="7">
    <source>
        <dbReference type="Proteomes" id="UP000799537"/>
    </source>
</evidence>
<name>A0A6A6C6N5_ZASCE</name>
<dbReference type="Gene3D" id="1.10.10.10">
    <property type="entry name" value="Winged helix-like DNA-binding domain superfamily/Winged helix DNA-binding domain"/>
    <property type="match status" value="1"/>
</dbReference>
<dbReference type="EMBL" id="ML993612">
    <property type="protein sequence ID" value="KAF2162695.1"/>
    <property type="molecule type" value="Genomic_DNA"/>
</dbReference>
<keyword evidence="1" id="KW-0489">Methyltransferase</keyword>
<dbReference type="RefSeq" id="XP_033663584.1">
    <property type="nucleotide sequence ID" value="XM_033818075.1"/>
</dbReference>
<dbReference type="SUPFAM" id="SSF46785">
    <property type="entry name" value="Winged helix' DNA-binding domain"/>
    <property type="match status" value="1"/>
</dbReference>
<dbReference type="GO" id="GO:0046983">
    <property type="term" value="F:protein dimerization activity"/>
    <property type="evidence" value="ECO:0007669"/>
    <property type="project" value="InterPro"/>
</dbReference>
<dbReference type="PIRSF" id="PIRSF005739">
    <property type="entry name" value="O-mtase"/>
    <property type="match status" value="1"/>
</dbReference>
<evidence type="ECO:0000256" key="1">
    <source>
        <dbReference type="ARBA" id="ARBA00022603"/>
    </source>
</evidence>
<dbReference type="InterPro" id="IPR012967">
    <property type="entry name" value="COMT_dimerisation"/>
</dbReference>
<dbReference type="GO" id="GO:0008171">
    <property type="term" value="F:O-methyltransferase activity"/>
    <property type="evidence" value="ECO:0007669"/>
    <property type="project" value="InterPro"/>
</dbReference>
<dbReference type="PROSITE" id="PS51683">
    <property type="entry name" value="SAM_OMT_II"/>
    <property type="match status" value="1"/>
</dbReference>
<evidence type="ECO:0000313" key="6">
    <source>
        <dbReference type="EMBL" id="KAF2162695.1"/>
    </source>
</evidence>
<proteinExistence type="predicted"/>
<evidence type="ECO:0000256" key="2">
    <source>
        <dbReference type="ARBA" id="ARBA00022679"/>
    </source>
</evidence>
<protein>
    <submittedName>
        <fullName evidence="6">Uncharacterized protein</fullName>
    </submittedName>
</protein>
<dbReference type="AlphaFoldDB" id="A0A6A6C6N5"/>
<dbReference type="PANTHER" id="PTHR43712:SF1">
    <property type="entry name" value="HYPOTHETICAL O-METHYLTRANSFERASE (EUROFUNG)-RELATED"/>
    <property type="match status" value="1"/>
</dbReference>
<feature type="domain" description="O-methyltransferase C-terminal" evidence="4">
    <location>
        <begin position="274"/>
        <end position="352"/>
    </location>
</feature>